<evidence type="ECO:0000256" key="2">
    <source>
        <dbReference type="ARBA" id="ARBA00023163"/>
    </source>
</evidence>
<feature type="domain" description="Mga helix-turn-helix" evidence="3">
    <location>
        <begin position="73"/>
        <end position="154"/>
    </location>
</feature>
<dbReference type="EMBL" id="CP147246">
    <property type="protein sequence ID" value="WYJ94442.1"/>
    <property type="molecule type" value="Genomic_DNA"/>
</dbReference>
<evidence type="ECO:0000313" key="5">
    <source>
        <dbReference type="Proteomes" id="UP000196151"/>
    </source>
</evidence>
<dbReference type="PANTHER" id="PTHR30185:SF18">
    <property type="entry name" value="TRANSCRIPTIONAL REGULATOR MTLR"/>
    <property type="match status" value="1"/>
</dbReference>
<reference evidence="4" key="1">
    <citation type="submission" date="2017-05" db="EMBL/GenBank/DDBJ databases">
        <authorList>
            <consortium name="The Broad Institute Genomics Platform"/>
            <consortium name="The Broad Institute Genomic Center for Infectious Diseases"/>
            <person name="Earl A."/>
            <person name="Manson A."/>
            <person name="Schwartman J."/>
            <person name="Gilmore M."/>
            <person name="Abouelleil A."/>
            <person name="Cao P."/>
            <person name="Chapman S."/>
            <person name="Cusick C."/>
            <person name="Shea T."/>
            <person name="Young S."/>
            <person name="Neafsey D."/>
            <person name="Nusbaum C."/>
            <person name="Birren B."/>
        </authorList>
    </citation>
    <scope>NUCLEOTIDE SEQUENCE</scope>
    <source>
        <strain evidence="4">9D6_DIV0238</strain>
    </source>
</reference>
<dbReference type="Pfam" id="PF05043">
    <property type="entry name" value="Mga"/>
    <property type="match status" value="1"/>
</dbReference>
<dbReference type="RefSeq" id="WP_207114606.1">
    <property type="nucleotide sequence ID" value="NZ_CP147246.1"/>
</dbReference>
<evidence type="ECO:0000259" key="3">
    <source>
        <dbReference type="Pfam" id="PF05043"/>
    </source>
</evidence>
<keyword evidence="2" id="KW-0804">Transcription</keyword>
<dbReference type="InterPro" id="IPR050661">
    <property type="entry name" value="BglG_antiterminators"/>
</dbReference>
<keyword evidence="1" id="KW-0805">Transcription regulation</keyword>
<proteinExistence type="predicted"/>
<sequence length="481" mass="57313">MRNILSKSLQRRLSLIDYLFVYRSNSLKRIENELGYNTVTLLKDISDINEMISPCKITKAPNNEYMIFFPNDTNIEYIYSCFLKNSPEFSLLHKLITGSFDSLESLSTELFISESTLRRLIRRINSHLQPDYHFEISTSPVKFVGDESSIITFTTYFLKEYYLTSEQMLLKDQLDILSELFKIFSLSSHPVPLNLLDADKFNFYVYSTLLRSKQIHRFESSDQELLFFKEFLPLKIPFKRAFNVDLTYDLIFRIELLINNDNYMLTYNELIAATHYDKNKSMIVKQLNELIDYLCDTLGIQCTNYDNLLLTLYNFTTLTYGMEFVLFSRYKFFLNAMTDYYPSFFNSIKNKVNELLSYTHLEKAHEFVYYLLLNWIELQKALYKFNPKMNVGIYFYTDIDHNYWMKQFLKEHFSEKLSITVLYEKQSSIIRQNFKTYDLILTNQPLLAKKYSNVLCCSVFPTEEQLAKIKNFYTSWIQNHI</sequence>
<reference evidence="4" key="2">
    <citation type="submission" date="2024-03" db="EMBL/GenBank/DDBJ databases">
        <title>The Genome Sequence of Enterococcus sp. DIV0238c.</title>
        <authorList>
            <consortium name="The Broad Institute Genomics Platform"/>
            <consortium name="The Broad Institute Microbial Omics Core"/>
            <consortium name="The Broad Institute Genomic Center for Infectious Diseases"/>
            <person name="Earl A."/>
            <person name="Manson A."/>
            <person name="Gilmore M."/>
            <person name="Schwartman J."/>
            <person name="Shea T."/>
            <person name="Abouelleil A."/>
            <person name="Cao P."/>
            <person name="Chapman S."/>
            <person name="Cusick C."/>
            <person name="Young S."/>
            <person name="Neafsey D."/>
            <person name="Nusbaum C."/>
            <person name="Birren B."/>
        </authorList>
    </citation>
    <scope>NUCLEOTIDE SEQUENCE</scope>
    <source>
        <strain evidence="4">9D6_DIV0238</strain>
    </source>
</reference>
<organism evidence="4 5">
    <name type="scientific">Candidatus Enterococcus dunnyi</name>
    <dbReference type="NCBI Taxonomy" id="1834192"/>
    <lineage>
        <taxon>Bacteria</taxon>
        <taxon>Bacillati</taxon>
        <taxon>Bacillota</taxon>
        <taxon>Bacilli</taxon>
        <taxon>Lactobacillales</taxon>
        <taxon>Enterococcaceae</taxon>
        <taxon>Enterococcus</taxon>
    </lineage>
</organism>
<dbReference type="AlphaFoldDB" id="A0AAQ3W2G8"/>
<evidence type="ECO:0000256" key="1">
    <source>
        <dbReference type="ARBA" id="ARBA00023015"/>
    </source>
</evidence>
<dbReference type="InterPro" id="IPR036388">
    <property type="entry name" value="WH-like_DNA-bd_sf"/>
</dbReference>
<protein>
    <recommendedName>
        <fullName evidence="3">Mga helix-turn-helix domain-containing protein</fullName>
    </recommendedName>
</protein>
<accession>A0AAQ3W2G8</accession>
<dbReference type="InterPro" id="IPR007737">
    <property type="entry name" value="Mga_HTH"/>
</dbReference>
<dbReference type="PANTHER" id="PTHR30185">
    <property type="entry name" value="CRYPTIC BETA-GLUCOSIDE BGL OPERON ANTITERMINATOR"/>
    <property type="match status" value="1"/>
</dbReference>
<evidence type="ECO:0000313" key="4">
    <source>
        <dbReference type="EMBL" id="WYJ94442.1"/>
    </source>
</evidence>
<gene>
    <name evidence="4" type="ORF">A5889_001955</name>
</gene>
<name>A0AAQ3W2G8_9ENTE</name>
<dbReference type="Gene3D" id="3.40.50.2300">
    <property type="match status" value="1"/>
</dbReference>
<dbReference type="Proteomes" id="UP000196151">
    <property type="component" value="Chromosome"/>
</dbReference>
<keyword evidence="5" id="KW-1185">Reference proteome</keyword>
<dbReference type="Gene3D" id="1.10.10.10">
    <property type="entry name" value="Winged helix-like DNA-binding domain superfamily/Winged helix DNA-binding domain"/>
    <property type="match status" value="1"/>
</dbReference>